<keyword evidence="3" id="KW-1185">Reference proteome</keyword>
<dbReference type="AlphaFoldDB" id="A0A1V8TH67"/>
<dbReference type="InterPro" id="IPR008551">
    <property type="entry name" value="TANGO2"/>
</dbReference>
<sequence length="801" mass="87353">MCIALLSTAHPDYSLILLSNRDEFLSRPTAPAEWWKDPNSHVLGGRDLQRPEQGTWLGITKDGRIAILTNFRDEGQEVTKDKSRGAIVTAYLMNPPGRGESEDEVFAKELIGTPGISDVGGFSLCFGHVQALARPKNPGLSIVSNRTSSAEGLVHILRSRGQTRGLSNSYFGDTSWPKVVHGEELLRNAVKESVERQASADELFEPFFDILSVSTLPARQAHEDWNTYTRQLRNSIFIPAFGGEVTNDKSSDELAAARPDSAYKAEDVKPMGGVYGTQKQTVVLVGKDGNVTFVERTLHDGEGKSLGKEQRDRNRRSNKSSGRFKRTAVSENDKGVMEHQLEAYEYDGIPQDEDGALRSASRTPLLPSPRSERYPPSGRLYEPLHLDDNDEPAENTGVTIEGEQQIEEQFSPYIAAIREIGSPRSAGPSGSDENRRPTGGRGELTDFDREMIEMQESNFGKVPVDSKLASRHVSGGDVMDKGESGTAAQGRAPAEGTAAELGRVPSPFSRREQDGEHVSSYSPFNRSPPDDQLDQTSEIDQVSDTASYDSAERQAAAEAAARNMLAPLPGQRAPWERPPIRELVVRPAAADDVVEDEPVESPPVEDESLTDQSIHEADAGPSNLIPEFQDMLDQIRAIGNSAIPSDFGTAPVEDDHMADDPAAEQSIAQNPVTGAGSAPPTDYLSTLARHDRINAIDSPSVESVEREPPNILSPTSAAVGRPWIIRPPGTFSQSAEARRRVNAAAEAFRRVRAEGERRAMTQMAAVEAKRQKKEAKAARKAARAAERASRRAERRAGGRSF</sequence>
<feature type="region of interest" description="Disordered" evidence="1">
    <location>
        <begin position="350"/>
        <end position="394"/>
    </location>
</feature>
<feature type="compositionally biased region" description="Basic residues" evidence="1">
    <location>
        <begin position="313"/>
        <end position="326"/>
    </location>
</feature>
<gene>
    <name evidence="2" type="ORF">B0A48_04015</name>
</gene>
<dbReference type="GO" id="GO:0005794">
    <property type="term" value="C:Golgi apparatus"/>
    <property type="evidence" value="ECO:0007669"/>
    <property type="project" value="TreeGrafter"/>
</dbReference>
<evidence type="ECO:0000313" key="2">
    <source>
        <dbReference type="EMBL" id="OQO10715.1"/>
    </source>
</evidence>
<dbReference type="Proteomes" id="UP000192596">
    <property type="component" value="Unassembled WGS sequence"/>
</dbReference>
<protein>
    <submittedName>
        <fullName evidence="2">Uncharacterized protein</fullName>
    </submittedName>
</protein>
<feature type="compositionally biased region" description="Basic and acidic residues" evidence="1">
    <location>
        <begin position="783"/>
        <end position="801"/>
    </location>
</feature>
<feature type="compositionally biased region" description="Low complexity" evidence="1">
    <location>
        <begin position="553"/>
        <end position="562"/>
    </location>
</feature>
<feature type="region of interest" description="Disordered" evidence="1">
    <location>
        <begin position="771"/>
        <end position="801"/>
    </location>
</feature>
<dbReference type="OrthoDB" id="191601at2759"/>
<dbReference type="InParanoid" id="A0A1V8TH67"/>
<feature type="compositionally biased region" description="Basic residues" evidence="1">
    <location>
        <begin position="771"/>
        <end position="782"/>
    </location>
</feature>
<feature type="compositionally biased region" description="Acidic residues" evidence="1">
    <location>
        <begin position="592"/>
        <end position="609"/>
    </location>
</feature>
<feature type="region of interest" description="Disordered" evidence="1">
    <location>
        <begin position="296"/>
        <end position="337"/>
    </location>
</feature>
<feature type="compositionally biased region" description="Basic and acidic residues" evidence="1">
    <location>
        <begin position="296"/>
        <end position="312"/>
    </location>
</feature>
<comment type="caution">
    <text evidence="2">The sequence shown here is derived from an EMBL/GenBank/DDBJ whole genome shotgun (WGS) entry which is preliminary data.</text>
</comment>
<dbReference type="PANTHER" id="PTHR17985:SF8">
    <property type="entry name" value="TRANSPORT AND GOLGI ORGANIZATION PROTEIN 2 HOMOLOG"/>
    <property type="match status" value="1"/>
</dbReference>
<organism evidence="2 3">
    <name type="scientific">Cryoendolithus antarcticus</name>
    <dbReference type="NCBI Taxonomy" id="1507870"/>
    <lineage>
        <taxon>Eukaryota</taxon>
        <taxon>Fungi</taxon>
        <taxon>Dikarya</taxon>
        <taxon>Ascomycota</taxon>
        <taxon>Pezizomycotina</taxon>
        <taxon>Dothideomycetes</taxon>
        <taxon>Dothideomycetidae</taxon>
        <taxon>Cladosporiales</taxon>
        <taxon>Cladosporiaceae</taxon>
        <taxon>Cryoendolithus</taxon>
    </lineage>
</organism>
<dbReference type="PANTHER" id="PTHR17985">
    <property type="entry name" value="SER/THR-RICH PROTEIN T10 IN DGCR REGION"/>
    <property type="match status" value="1"/>
</dbReference>
<feature type="compositionally biased region" description="Basic and acidic residues" evidence="1">
    <location>
        <begin position="574"/>
        <end position="584"/>
    </location>
</feature>
<feature type="compositionally biased region" description="Polar residues" evidence="1">
    <location>
        <begin position="534"/>
        <end position="548"/>
    </location>
</feature>
<reference evidence="3" key="1">
    <citation type="submission" date="2017-03" db="EMBL/GenBank/DDBJ databases">
        <title>Genomes of endolithic fungi from Antarctica.</title>
        <authorList>
            <person name="Coleine C."/>
            <person name="Masonjones S."/>
            <person name="Stajich J.E."/>
        </authorList>
    </citation>
    <scope>NUCLEOTIDE SEQUENCE [LARGE SCALE GENOMIC DNA]</scope>
    <source>
        <strain evidence="3">CCFEE 5527</strain>
    </source>
</reference>
<accession>A0A1V8TH67</accession>
<feature type="region of interest" description="Disordered" evidence="1">
    <location>
        <begin position="644"/>
        <end position="683"/>
    </location>
</feature>
<proteinExistence type="predicted"/>
<name>A0A1V8TH67_9PEZI</name>
<dbReference type="Pfam" id="PF05742">
    <property type="entry name" value="TANGO2"/>
    <property type="match status" value="1"/>
</dbReference>
<feature type="compositionally biased region" description="Basic and acidic residues" evidence="1">
    <location>
        <begin position="443"/>
        <end position="452"/>
    </location>
</feature>
<feature type="region of interest" description="Disordered" evidence="1">
    <location>
        <begin position="420"/>
        <end position="624"/>
    </location>
</feature>
<dbReference type="EMBL" id="NAJO01000008">
    <property type="protein sequence ID" value="OQO10715.1"/>
    <property type="molecule type" value="Genomic_DNA"/>
</dbReference>
<evidence type="ECO:0000313" key="3">
    <source>
        <dbReference type="Proteomes" id="UP000192596"/>
    </source>
</evidence>
<dbReference type="GO" id="GO:0009306">
    <property type="term" value="P:protein secretion"/>
    <property type="evidence" value="ECO:0007669"/>
    <property type="project" value="TreeGrafter"/>
</dbReference>
<evidence type="ECO:0000256" key="1">
    <source>
        <dbReference type="SAM" id="MobiDB-lite"/>
    </source>
</evidence>
<dbReference type="GO" id="GO:0007030">
    <property type="term" value="P:Golgi organization"/>
    <property type="evidence" value="ECO:0007669"/>
    <property type="project" value="TreeGrafter"/>
</dbReference>